<evidence type="ECO:0000256" key="1">
    <source>
        <dbReference type="SAM" id="MobiDB-lite"/>
    </source>
</evidence>
<dbReference type="AlphaFoldDB" id="A0AAE0LKI3"/>
<keyword evidence="3" id="KW-1185">Reference proteome</keyword>
<protein>
    <submittedName>
        <fullName evidence="2">Uncharacterized protein</fullName>
    </submittedName>
</protein>
<proteinExistence type="predicted"/>
<feature type="region of interest" description="Disordered" evidence="1">
    <location>
        <begin position="237"/>
        <end position="262"/>
    </location>
</feature>
<feature type="region of interest" description="Disordered" evidence="1">
    <location>
        <begin position="158"/>
        <end position="195"/>
    </location>
</feature>
<evidence type="ECO:0000313" key="3">
    <source>
        <dbReference type="Proteomes" id="UP001190700"/>
    </source>
</evidence>
<organism evidence="2 3">
    <name type="scientific">Cymbomonas tetramitiformis</name>
    <dbReference type="NCBI Taxonomy" id="36881"/>
    <lineage>
        <taxon>Eukaryota</taxon>
        <taxon>Viridiplantae</taxon>
        <taxon>Chlorophyta</taxon>
        <taxon>Pyramimonadophyceae</taxon>
        <taxon>Pyramimonadales</taxon>
        <taxon>Pyramimonadaceae</taxon>
        <taxon>Cymbomonas</taxon>
    </lineage>
</organism>
<name>A0AAE0LKI3_9CHLO</name>
<reference evidence="2 3" key="1">
    <citation type="journal article" date="2015" name="Genome Biol. Evol.">
        <title>Comparative Genomics of a Bacterivorous Green Alga Reveals Evolutionary Causalities and Consequences of Phago-Mixotrophic Mode of Nutrition.</title>
        <authorList>
            <person name="Burns J.A."/>
            <person name="Paasch A."/>
            <person name="Narechania A."/>
            <person name="Kim E."/>
        </authorList>
    </citation>
    <scope>NUCLEOTIDE SEQUENCE [LARGE SCALE GENOMIC DNA]</scope>
    <source>
        <strain evidence="2 3">PLY_AMNH</strain>
    </source>
</reference>
<dbReference type="EMBL" id="LGRX02000435">
    <property type="protein sequence ID" value="KAK3288558.1"/>
    <property type="molecule type" value="Genomic_DNA"/>
</dbReference>
<comment type="caution">
    <text evidence="2">The sequence shown here is derived from an EMBL/GenBank/DDBJ whole genome shotgun (WGS) entry which is preliminary data.</text>
</comment>
<dbReference type="Proteomes" id="UP001190700">
    <property type="component" value="Unassembled WGS sequence"/>
</dbReference>
<gene>
    <name evidence="2" type="ORF">CYMTET_3969</name>
</gene>
<evidence type="ECO:0000313" key="2">
    <source>
        <dbReference type="EMBL" id="KAK3288558.1"/>
    </source>
</evidence>
<sequence>MAGALQACNEGGQWPGAADAADPSSGALTLKGQLLGEFLPLFFLQRGRYVEAAERSRELALTAPPSSEVTQMRAHLVDEAQRMLPPLQKYIAVHHPVDPRDGASVLKLEERAGDQGGGADLAQLNVWGTARNQPPLYTVPGRSTSTDLGVDQSGLEFDMSSPSSTPASAGWRGWMPAHDGGSDEGSGRDANSHRVAHTSSLLTKFPAPVALAPSWPAASTPSSQSQEERMMVHMGGARSVRPRITPRRPQATSILKSFTPGR</sequence>
<accession>A0AAE0LKI3</accession>